<dbReference type="AlphaFoldDB" id="A0A395RAD2"/>
<protein>
    <recommendedName>
        <fullName evidence="4">Lipoprotein</fullName>
    </recommendedName>
</protein>
<name>A0A395RAD2_9PSED</name>
<keyword evidence="1" id="KW-0732">Signal</keyword>
<dbReference type="OrthoDB" id="6709587at2"/>
<dbReference type="EMBL" id="LMAZ01000001">
    <property type="protein sequence ID" value="RGP57077.1"/>
    <property type="molecule type" value="Genomic_DNA"/>
</dbReference>
<evidence type="ECO:0000313" key="3">
    <source>
        <dbReference type="Proteomes" id="UP000265411"/>
    </source>
</evidence>
<evidence type="ECO:0008006" key="4">
    <source>
        <dbReference type="Google" id="ProtNLM"/>
    </source>
</evidence>
<sequence length="97" mass="10706">MSKYLFVLALVSCGAFADECATVSVAAMKIMEARQSEVPMAAMMMAADQQDPAYQAVTRELVLSAYDRDLRYSDESKRREITEFGNMAYQACLSVGS</sequence>
<evidence type="ECO:0000256" key="1">
    <source>
        <dbReference type="SAM" id="SignalP"/>
    </source>
</evidence>
<comment type="caution">
    <text evidence="2">The sequence shown here is derived from an EMBL/GenBank/DDBJ whole genome shotgun (WGS) entry which is preliminary data.</text>
</comment>
<gene>
    <name evidence="2" type="ORF">ASB58_07030</name>
</gene>
<evidence type="ECO:0000313" key="2">
    <source>
        <dbReference type="EMBL" id="RGP57077.1"/>
    </source>
</evidence>
<feature type="signal peptide" evidence="1">
    <location>
        <begin position="1"/>
        <end position="17"/>
    </location>
</feature>
<accession>A0A395RAD2</accession>
<proteinExistence type="predicted"/>
<organism evidence="2 3">
    <name type="scientific">Pseudomonas abyssi</name>
    <dbReference type="NCBI Taxonomy" id="170540"/>
    <lineage>
        <taxon>Bacteria</taxon>
        <taxon>Pseudomonadati</taxon>
        <taxon>Pseudomonadota</taxon>
        <taxon>Gammaproteobacteria</taxon>
        <taxon>Pseudomonadales</taxon>
        <taxon>Pseudomonadaceae</taxon>
        <taxon>Pseudomonas</taxon>
    </lineage>
</organism>
<dbReference type="Proteomes" id="UP000265411">
    <property type="component" value="Unassembled WGS sequence"/>
</dbReference>
<reference evidence="2 3" key="1">
    <citation type="journal article" date="2018" name="Syst. Appl. Microbiol.">
        <title>Pseudomonas gallaeciensis sp. nov., isolated from crude-oil-contaminated intertidal sand samples after the Prestige oil spill.</title>
        <authorList>
            <person name="Mulet M."/>
            <person name="Sanchez D."/>
            <person name="Rodriguez A.C."/>
            <person name="Nogales B."/>
            <person name="Bosch R."/>
            <person name="Busquets A."/>
            <person name="Gomila M."/>
            <person name="Lalucat J."/>
            <person name="Garcia-Valdes E."/>
        </authorList>
    </citation>
    <scope>NUCLEOTIDE SEQUENCE [LARGE SCALE GENOMIC DNA]</scope>
    <source>
        <strain evidence="2 3">V113</strain>
    </source>
</reference>
<dbReference type="RefSeq" id="WP_118129813.1">
    <property type="nucleotide sequence ID" value="NZ_LMAZ01000001.1"/>
</dbReference>
<keyword evidence="3" id="KW-1185">Reference proteome</keyword>
<feature type="chain" id="PRO_5017203463" description="Lipoprotein" evidence="1">
    <location>
        <begin position="18"/>
        <end position="97"/>
    </location>
</feature>